<evidence type="ECO:0000259" key="3">
    <source>
        <dbReference type="Pfam" id="PF22853"/>
    </source>
</evidence>
<dbReference type="Gene3D" id="1.10.287.3180">
    <property type="match status" value="1"/>
</dbReference>
<comment type="caution">
    <text evidence="4">The sequence shown here is derived from an EMBL/GenBank/DDBJ whole genome shotgun (WGS) entry which is preliminary data.</text>
</comment>
<evidence type="ECO:0000313" key="5">
    <source>
        <dbReference type="Proteomes" id="UP000248146"/>
    </source>
</evidence>
<evidence type="ECO:0008006" key="6">
    <source>
        <dbReference type="Google" id="ProtNLM"/>
    </source>
</evidence>
<dbReference type="Gene3D" id="1.10.443.30">
    <property type="entry name" value="Telomere resolvase"/>
    <property type="match status" value="1"/>
</dbReference>
<gene>
    <name evidence="4" type="ORF">DMO17_19275</name>
</gene>
<evidence type="ECO:0000313" key="4">
    <source>
        <dbReference type="EMBL" id="PYC19521.1"/>
    </source>
</evidence>
<dbReference type="InterPro" id="IPR032047">
    <property type="entry name" value="ResT/TelK_cat"/>
</dbReference>
<dbReference type="InterPro" id="IPR055040">
    <property type="entry name" value="TelK_N"/>
</dbReference>
<dbReference type="Pfam" id="PF20818">
    <property type="entry name" value="TelK_stirrup"/>
    <property type="match status" value="1"/>
</dbReference>
<evidence type="ECO:0000259" key="1">
    <source>
        <dbReference type="Pfam" id="PF16684"/>
    </source>
</evidence>
<sequence length="560" mass="63108">MAKKAATKDAAVDQVRAEAGNAAEAIDQRERVSFGNYGGATRQKVELQPLIEQLIKDVKAIDADDSLSRGDKTKRLARLADRLKNKLYEDRRRKETDKLKASSYRRYLTTVRKAVTEQNWRHHAIEETCERLARHHPRYAEQLLAMADLQDITALRMAHRDLLAQARQDRDDDAFEAVKGMKLDHEIMRHLTLPAATKAQLATDAVETLEQRATNTVSINYHWLVDKISELLSASEIRADGLSVPFFSHLALGLALATGRREIEILKLGRFEKVGEFELEFSGQAKRRGGVDYGESYRIYTLLKADLVLEAFAKLRAMPEVLELQHLDNTEVNRRVAKTLNTLAKRVFGNQERVFKDSRALWARVVFELHFARDPRWAKVNETVFWREMLGHEDMDTQESYKAFKIDYTAPAKPAATASKYASRLEALEALDEHEQIAGREALQKIHRWVKETVKTAPDARISQKAIATNVGSYRPVIKEYLDLAAEALATAGRPVEDIAPVVPVEVAKARPRVRVTEEAEGRWVAVARVNGVVVASGTGRNREEAYEALQAAAATTNRG</sequence>
<name>A0A2V4KDE2_AQUAC</name>
<feature type="domain" description="Protelomerase TelK-like stirrup" evidence="2">
    <location>
        <begin position="423"/>
        <end position="490"/>
    </location>
</feature>
<dbReference type="InterPro" id="IPR049454">
    <property type="entry name" value="TelK_stirrup"/>
</dbReference>
<feature type="domain" description="Telomere resolvase ResT/TelK catalytic" evidence="1">
    <location>
        <begin position="216"/>
        <end position="403"/>
    </location>
</feature>
<dbReference type="EMBL" id="QJRX01000014">
    <property type="protein sequence ID" value="PYC19521.1"/>
    <property type="molecule type" value="Genomic_DNA"/>
</dbReference>
<proteinExistence type="predicted"/>
<evidence type="ECO:0000259" key="2">
    <source>
        <dbReference type="Pfam" id="PF20818"/>
    </source>
</evidence>
<dbReference type="Pfam" id="PF16684">
    <property type="entry name" value="ResT-TelK_cat"/>
    <property type="match status" value="1"/>
</dbReference>
<organism evidence="4 5">
    <name type="scientific">Aquipseudomonas alcaligenes</name>
    <name type="common">Pseudomonas alcaligenes</name>
    <dbReference type="NCBI Taxonomy" id="43263"/>
    <lineage>
        <taxon>Bacteria</taxon>
        <taxon>Pseudomonadati</taxon>
        <taxon>Pseudomonadota</taxon>
        <taxon>Gammaproteobacteria</taxon>
        <taxon>Pseudomonadales</taxon>
        <taxon>Pseudomonadaceae</taxon>
        <taxon>Aquipseudomonas</taxon>
    </lineage>
</organism>
<feature type="domain" description="Protelomerase TelK N-terminal" evidence="3">
    <location>
        <begin position="46"/>
        <end position="113"/>
    </location>
</feature>
<dbReference type="RefSeq" id="WP_110684099.1">
    <property type="nucleotide sequence ID" value="NZ_QJRX01000014.1"/>
</dbReference>
<accession>A0A2V4KDE2</accession>
<dbReference type="OrthoDB" id="6636096at2"/>
<dbReference type="AlphaFoldDB" id="A0A2V4KDE2"/>
<dbReference type="Proteomes" id="UP000248146">
    <property type="component" value="Unassembled WGS sequence"/>
</dbReference>
<dbReference type="Gene3D" id="1.10.10.2040">
    <property type="match status" value="1"/>
</dbReference>
<dbReference type="Pfam" id="PF22853">
    <property type="entry name" value="TelK_N"/>
    <property type="match status" value="1"/>
</dbReference>
<reference evidence="4 5" key="1">
    <citation type="submission" date="2018-06" db="EMBL/GenBank/DDBJ databases">
        <title>Pseudomonas diversity within urban Lake Michigan freshwaters.</title>
        <authorList>
            <person name="Batrich M."/>
            <person name="Hatzopoulos T."/>
            <person name="Putonti C."/>
        </authorList>
    </citation>
    <scope>NUCLEOTIDE SEQUENCE [LARGE SCALE GENOMIC DNA]</scope>
    <source>
        <strain evidence="4 5">MB-090714</strain>
    </source>
</reference>
<protein>
    <recommendedName>
        <fullName evidence="6">Protelomerase</fullName>
    </recommendedName>
</protein>
<dbReference type="InterPro" id="IPR038280">
    <property type="entry name" value="ResT/TelK_cat_sf"/>
</dbReference>